<dbReference type="InterPro" id="IPR013332">
    <property type="entry name" value="KPR_N"/>
</dbReference>
<dbReference type="InterPro" id="IPR003710">
    <property type="entry name" value="ApbA"/>
</dbReference>
<protein>
    <recommendedName>
        <fullName evidence="4 10">2-dehydropantoate 2-reductase</fullName>
        <ecNumber evidence="3 10">1.1.1.169</ecNumber>
    </recommendedName>
    <alternativeName>
        <fullName evidence="8 10">Ketopantoate reductase</fullName>
    </alternativeName>
</protein>
<proteinExistence type="inferred from homology"/>
<organism evidence="13 14">
    <name type="scientific">Enterovibrio gelatinilyticus</name>
    <dbReference type="NCBI Taxonomy" id="2899819"/>
    <lineage>
        <taxon>Bacteria</taxon>
        <taxon>Pseudomonadati</taxon>
        <taxon>Pseudomonadota</taxon>
        <taxon>Gammaproteobacteria</taxon>
        <taxon>Vibrionales</taxon>
        <taxon>Vibrionaceae</taxon>
        <taxon>Enterovibrio</taxon>
    </lineage>
</organism>
<dbReference type="PANTHER" id="PTHR43765">
    <property type="entry name" value="2-DEHYDROPANTOATE 2-REDUCTASE-RELATED"/>
    <property type="match status" value="1"/>
</dbReference>
<comment type="similarity">
    <text evidence="2 10">Belongs to the ketopantoate reductase family.</text>
</comment>
<comment type="pathway">
    <text evidence="1 10">Cofactor biosynthesis; (R)-pantothenate biosynthesis; (R)-pantoate from 3-methyl-2-oxobutanoate: step 2/2.</text>
</comment>
<comment type="function">
    <text evidence="10">Catalyzes the NADPH-dependent reduction of ketopantoate into pantoic acid.</text>
</comment>
<dbReference type="Pfam" id="PF08546">
    <property type="entry name" value="ApbA_C"/>
    <property type="match status" value="1"/>
</dbReference>
<gene>
    <name evidence="13" type="primary">panE</name>
    <name evidence="13" type="ORF">LRP50_06045</name>
</gene>
<evidence type="ECO:0000256" key="5">
    <source>
        <dbReference type="ARBA" id="ARBA00022655"/>
    </source>
</evidence>
<evidence type="ECO:0000256" key="1">
    <source>
        <dbReference type="ARBA" id="ARBA00004994"/>
    </source>
</evidence>
<evidence type="ECO:0000259" key="11">
    <source>
        <dbReference type="Pfam" id="PF02558"/>
    </source>
</evidence>
<dbReference type="InterPro" id="IPR008927">
    <property type="entry name" value="6-PGluconate_DH-like_C_sf"/>
</dbReference>
<keyword evidence="14" id="KW-1185">Reference proteome</keyword>
<evidence type="ECO:0000256" key="10">
    <source>
        <dbReference type="RuleBase" id="RU362068"/>
    </source>
</evidence>
<dbReference type="InterPro" id="IPR013752">
    <property type="entry name" value="KPA_reductase"/>
</dbReference>
<comment type="caution">
    <text evidence="13">The sequence shown here is derived from an EMBL/GenBank/DDBJ whole genome shotgun (WGS) entry which is preliminary data.</text>
</comment>
<dbReference type="EC" id="1.1.1.169" evidence="3 10"/>
<evidence type="ECO:0000256" key="6">
    <source>
        <dbReference type="ARBA" id="ARBA00022857"/>
    </source>
</evidence>
<evidence type="ECO:0000256" key="3">
    <source>
        <dbReference type="ARBA" id="ARBA00013014"/>
    </source>
</evidence>
<evidence type="ECO:0000256" key="4">
    <source>
        <dbReference type="ARBA" id="ARBA00019465"/>
    </source>
</evidence>
<dbReference type="Proteomes" id="UP001149400">
    <property type="component" value="Unassembled WGS sequence"/>
</dbReference>
<dbReference type="NCBIfam" id="TIGR00745">
    <property type="entry name" value="apbA_panE"/>
    <property type="match status" value="1"/>
</dbReference>
<accession>A0ABT5QXD6</accession>
<dbReference type="InterPro" id="IPR013328">
    <property type="entry name" value="6PGD_dom2"/>
</dbReference>
<dbReference type="GO" id="GO:0008677">
    <property type="term" value="F:2-dehydropantoate 2-reductase activity"/>
    <property type="evidence" value="ECO:0007669"/>
    <property type="project" value="UniProtKB-EC"/>
</dbReference>
<dbReference type="InterPro" id="IPR036291">
    <property type="entry name" value="NAD(P)-bd_dom_sf"/>
</dbReference>
<feature type="domain" description="Ketopantoate reductase N-terminal" evidence="11">
    <location>
        <begin position="4"/>
        <end position="141"/>
    </location>
</feature>
<dbReference type="NCBIfam" id="NF005087">
    <property type="entry name" value="PRK06522.1-1"/>
    <property type="match status" value="1"/>
</dbReference>
<dbReference type="EMBL" id="JAJUBC010000005">
    <property type="protein sequence ID" value="MDD1792680.1"/>
    <property type="molecule type" value="Genomic_DNA"/>
</dbReference>
<dbReference type="SUPFAM" id="SSF48179">
    <property type="entry name" value="6-phosphogluconate dehydrogenase C-terminal domain-like"/>
    <property type="match status" value="1"/>
</dbReference>
<dbReference type="Gene3D" id="1.10.1040.10">
    <property type="entry name" value="N-(1-d-carboxylethyl)-l-norvaline Dehydrogenase, domain 2"/>
    <property type="match status" value="1"/>
</dbReference>
<dbReference type="Pfam" id="PF02558">
    <property type="entry name" value="ApbA"/>
    <property type="match status" value="1"/>
</dbReference>
<comment type="catalytic activity">
    <reaction evidence="9 10">
        <text>(R)-pantoate + NADP(+) = 2-dehydropantoate + NADPH + H(+)</text>
        <dbReference type="Rhea" id="RHEA:16233"/>
        <dbReference type="ChEBI" id="CHEBI:11561"/>
        <dbReference type="ChEBI" id="CHEBI:15378"/>
        <dbReference type="ChEBI" id="CHEBI:15980"/>
        <dbReference type="ChEBI" id="CHEBI:57783"/>
        <dbReference type="ChEBI" id="CHEBI:58349"/>
        <dbReference type="EC" id="1.1.1.169"/>
    </reaction>
</comment>
<evidence type="ECO:0000259" key="12">
    <source>
        <dbReference type="Pfam" id="PF08546"/>
    </source>
</evidence>
<evidence type="ECO:0000256" key="8">
    <source>
        <dbReference type="ARBA" id="ARBA00032024"/>
    </source>
</evidence>
<reference evidence="13" key="1">
    <citation type="submission" date="2021-12" db="EMBL/GenBank/DDBJ databases">
        <title>Enterovibrio ZSDZ35 sp. nov. and Enterovibrio ZSDZ42 sp. nov., isolated from coastal seawater in Qingdao.</title>
        <authorList>
            <person name="Zhang P."/>
        </authorList>
    </citation>
    <scope>NUCLEOTIDE SEQUENCE</scope>
    <source>
        <strain evidence="13">ZSDZ42</strain>
    </source>
</reference>
<keyword evidence="7 10" id="KW-0560">Oxidoreductase</keyword>
<evidence type="ECO:0000256" key="9">
    <source>
        <dbReference type="ARBA" id="ARBA00048793"/>
    </source>
</evidence>
<dbReference type="RefSeq" id="WP_274163572.1">
    <property type="nucleotide sequence ID" value="NZ_JAJUBC010000005.1"/>
</dbReference>
<dbReference type="InterPro" id="IPR050838">
    <property type="entry name" value="Ketopantoate_reductase"/>
</dbReference>
<sequence>MRFTLVGAGAVGTLWALKLHQAGHNVHLWTRSEKDTIQCRLDDHSPVTFSANQTFLLNDSDCILVCVKAFQVDTALNSVLPHIHPDTPIILMHNGMGTASQALTKLGDTPLLLATTSQASLRISENTIQHTGVGETRLGGVNQNGKQCDFMAEVLNHALAPCSWESNIESALWQKLAINCMINPLTAIHQIPNGDLTQPAFRDKLSKIAREVANVMQAEGMDTNSDILLKSALSVAEATASNYSSMNRDIYFKRPSEIDAITGYLIHCATRHGIAAPQNQALYNAIRNLESSYDNP</sequence>
<name>A0ABT5QXD6_9GAMM</name>
<dbReference type="SUPFAM" id="SSF51735">
    <property type="entry name" value="NAD(P)-binding Rossmann-fold domains"/>
    <property type="match status" value="1"/>
</dbReference>
<dbReference type="Gene3D" id="3.40.50.720">
    <property type="entry name" value="NAD(P)-binding Rossmann-like Domain"/>
    <property type="match status" value="1"/>
</dbReference>
<evidence type="ECO:0000313" key="14">
    <source>
        <dbReference type="Proteomes" id="UP001149400"/>
    </source>
</evidence>
<evidence type="ECO:0000256" key="7">
    <source>
        <dbReference type="ARBA" id="ARBA00023002"/>
    </source>
</evidence>
<keyword evidence="5 10" id="KW-0566">Pantothenate biosynthesis</keyword>
<evidence type="ECO:0000313" key="13">
    <source>
        <dbReference type="EMBL" id="MDD1792680.1"/>
    </source>
</evidence>
<evidence type="ECO:0000256" key="2">
    <source>
        <dbReference type="ARBA" id="ARBA00007870"/>
    </source>
</evidence>
<feature type="domain" description="Ketopantoate reductase C-terminal" evidence="12">
    <location>
        <begin position="167"/>
        <end position="290"/>
    </location>
</feature>
<keyword evidence="6 10" id="KW-0521">NADP</keyword>
<dbReference type="PANTHER" id="PTHR43765:SF2">
    <property type="entry name" value="2-DEHYDROPANTOATE 2-REDUCTASE"/>
    <property type="match status" value="1"/>
</dbReference>